<name>A0ABQ9XE76_9EUKA</name>
<dbReference type="EMBL" id="JARBJD010000151">
    <property type="protein sequence ID" value="KAK2949685.1"/>
    <property type="molecule type" value="Genomic_DNA"/>
</dbReference>
<organism evidence="1 2">
    <name type="scientific">Blattamonas nauphoetae</name>
    <dbReference type="NCBI Taxonomy" id="2049346"/>
    <lineage>
        <taxon>Eukaryota</taxon>
        <taxon>Metamonada</taxon>
        <taxon>Preaxostyla</taxon>
        <taxon>Oxymonadida</taxon>
        <taxon>Blattamonas</taxon>
    </lineage>
</organism>
<evidence type="ECO:0000313" key="2">
    <source>
        <dbReference type="Proteomes" id="UP001281761"/>
    </source>
</evidence>
<proteinExistence type="predicted"/>
<dbReference type="Gene3D" id="2.160.20.10">
    <property type="entry name" value="Single-stranded right-handed beta-helix, Pectin lyase-like"/>
    <property type="match status" value="1"/>
</dbReference>
<sequence length="406" mass="43355">MTSVKFTLCTFNDMTRLGTGGYDGGSAIYLKHAQSSLTITQCFFHVCRSMGENDNGGAVCVWDSASDCHISLSSSSFVECATMGLGGAFGGSVYCSSYSTVTVSDCFFEKSKSQNYDAALSLSNPSLVTLSNCAFVACYSAIRAGAMALNSVKSIDLSFLQFRGCSSQDSKTNDVWFGSMHTTIISEDTVRFCDSTSDRPNVYQSRGDSWVDVSHLVPELESTPTATVEVSISEGTATVTATASEEVKGTMGILLKGSNVPRLVHVQFGSNSHTSKFGSTAVSSDDDGVLPPADYEVYASSMPSNYLSSLQIIAAECSLKDVNTTRIILRGMNLGSGSYSMLIRNGANTPFNISLTRSNLTTLVGEAPLHPLTVEGRLDWGTEYPCSKKEQISKKGQILALQCAFL</sequence>
<dbReference type="InterPro" id="IPR011050">
    <property type="entry name" value="Pectin_lyase_fold/virulence"/>
</dbReference>
<protein>
    <submittedName>
        <fullName evidence="1">Uncharacterized protein</fullName>
    </submittedName>
</protein>
<comment type="caution">
    <text evidence="1">The sequence shown here is derived from an EMBL/GenBank/DDBJ whole genome shotgun (WGS) entry which is preliminary data.</text>
</comment>
<gene>
    <name evidence="1" type="ORF">BLNAU_15356</name>
</gene>
<accession>A0ABQ9XE76</accession>
<keyword evidence="2" id="KW-1185">Reference proteome</keyword>
<dbReference type="InterPro" id="IPR012334">
    <property type="entry name" value="Pectin_lyas_fold"/>
</dbReference>
<evidence type="ECO:0000313" key="1">
    <source>
        <dbReference type="EMBL" id="KAK2949685.1"/>
    </source>
</evidence>
<reference evidence="1 2" key="1">
    <citation type="journal article" date="2022" name="bioRxiv">
        <title>Genomics of Preaxostyla Flagellates Illuminates Evolutionary Transitions and the Path Towards Mitochondrial Loss.</title>
        <authorList>
            <person name="Novak L.V.F."/>
            <person name="Treitli S.C."/>
            <person name="Pyrih J."/>
            <person name="Halakuc P."/>
            <person name="Pipaliya S.V."/>
            <person name="Vacek V."/>
            <person name="Brzon O."/>
            <person name="Soukal P."/>
            <person name="Eme L."/>
            <person name="Dacks J.B."/>
            <person name="Karnkowska A."/>
            <person name="Elias M."/>
            <person name="Hampl V."/>
        </authorList>
    </citation>
    <scope>NUCLEOTIDE SEQUENCE [LARGE SCALE GENOMIC DNA]</scope>
    <source>
        <strain evidence="1">NAU3</strain>
        <tissue evidence="1">Gut</tissue>
    </source>
</reference>
<dbReference type="SUPFAM" id="SSF51126">
    <property type="entry name" value="Pectin lyase-like"/>
    <property type="match status" value="1"/>
</dbReference>
<dbReference type="Proteomes" id="UP001281761">
    <property type="component" value="Unassembled WGS sequence"/>
</dbReference>